<evidence type="ECO:0000256" key="1">
    <source>
        <dbReference type="SAM" id="MobiDB-lite"/>
    </source>
</evidence>
<dbReference type="AlphaFoldDB" id="A0A443SPW7"/>
<feature type="non-terminal residue" evidence="6">
    <location>
        <position position="1"/>
    </location>
</feature>
<feature type="transmembrane region" description="Helical" evidence="2">
    <location>
        <begin position="419"/>
        <end position="439"/>
    </location>
</feature>
<keyword evidence="2" id="KW-1133">Transmembrane helix</keyword>
<dbReference type="InterPro" id="IPR056230">
    <property type="entry name" value="TMEM62_C"/>
</dbReference>
<feature type="domain" description="Calcineurin-like phosphoesterase" evidence="3">
    <location>
        <begin position="1"/>
        <end position="200"/>
    </location>
</feature>
<evidence type="ECO:0000256" key="2">
    <source>
        <dbReference type="SAM" id="Phobius"/>
    </source>
</evidence>
<feature type="transmembrane region" description="Helical" evidence="2">
    <location>
        <begin position="518"/>
        <end position="539"/>
    </location>
</feature>
<evidence type="ECO:0000313" key="7">
    <source>
        <dbReference type="Proteomes" id="UP000288716"/>
    </source>
</evidence>
<dbReference type="GO" id="GO:0016787">
    <property type="term" value="F:hydrolase activity"/>
    <property type="evidence" value="ECO:0007669"/>
    <property type="project" value="InterPro"/>
</dbReference>
<dbReference type="Proteomes" id="UP000288716">
    <property type="component" value="Unassembled WGS sequence"/>
</dbReference>
<proteinExistence type="predicted"/>
<protein>
    <submittedName>
        <fullName evidence="6">Uncharacterized protein</fullName>
    </submittedName>
</protein>
<feature type="region of interest" description="Disordered" evidence="1">
    <location>
        <begin position="587"/>
        <end position="608"/>
    </location>
</feature>
<dbReference type="SUPFAM" id="SSF56300">
    <property type="entry name" value="Metallo-dependent phosphatases"/>
    <property type="match status" value="1"/>
</dbReference>
<feature type="transmembrane region" description="Helical" evidence="2">
    <location>
        <begin position="475"/>
        <end position="497"/>
    </location>
</feature>
<gene>
    <name evidence="6" type="ORF">B4U80_11084</name>
</gene>
<feature type="transmembrane region" description="Helical" evidence="2">
    <location>
        <begin position="545"/>
        <end position="568"/>
    </location>
</feature>
<evidence type="ECO:0000259" key="3">
    <source>
        <dbReference type="Pfam" id="PF00149"/>
    </source>
</evidence>
<feature type="transmembrane region" description="Helical" evidence="2">
    <location>
        <begin position="376"/>
        <end position="398"/>
    </location>
</feature>
<dbReference type="Pfam" id="PF24384">
    <property type="entry name" value="Ig_TMM62"/>
    <property type="match status" value="1"/>
</dbReference>
<keyword evidence="7" id="KW-1185">Reference proteome</keyword>
<accession>A0A443SPW7</accession>
<evidence type="ECO:0000259" key="4">
    <source>
        <dbReference type="Pfam" id="PF24384"/>
    </source>
</evidence>
<dbReference type="Pfam" id="PF00149">
    <property type="entry name" value="Metallophos"/>
    <property type="match status" value="1"/>
</dbReference>
<keyword evidence="2" id="KW-0812">Transmembrane</keyword>
<evidence type="ECO:0000259" key="5">
    <source>
        <dbReference type="Pfam" id="PF24394"/>
    </source>
</evidence>
<feature type="compositionally biased region" description="Basic and acidic residues" evidence="1">
    <location>
        <begin position="593"/>
        <end position="608"/>
    </location>
</feature>
<organism evidence="6 7">
    <name type="scientific">Leptotrombidium deliense</name>
    <dbReference type="NCBI Taxonomy" id="299467"/>
    <lineage>
        <taxon>Eukaryota</taxon>
        <taxon>Metazoa</taxon>
        <taxon>Ecdysozoa</taxon>
        <taxon>Arthropoda</taxon>
        <taxon>Chelicerata</taxon>
        <taxon>Arachnida</taxon>
        <taxon>Acari</taxon>
        <taxon>Acariformes</taxon>
        <taxon>Trombidiformes</taxon>
        <taxon>Prostigmata</taxon>
        <taxon>Anystina</taxon>
        <taxon>Parasitengona</taxon>
        <taxon>Trombiculoidea</taxon>
        <taxon>Trombiculidae</taxon>
        <taxon>Leptotrombidium</taxon>
    </lineage>
</organism>
<dbReference type="InterPro" id="IPR056229">
    <property type="entry name" value="Ig_TMM62"/>
</dbReference>
<evidence type="ECO:0000313" key="6">
    <source>
        <dbReference type="EMBL" id="RWS29515.1"/>
    </source>
</evidence>
<reference evidence="6 7" key="1">
    <citation type="journal article" date="2018" name="Gigascience">
        <title>Genomes of trombidid mites reveal novel predicted allergens and laterally-transferred genes associated with secondary metabolism.</title>
        <authorList>
            <person name="Dong X."/>
            <person name="Chaisiri K."/>
            <person name="Xia D."/>
            <person name="Armstrong S.D."/>
            <person name="Fang Y."/>
            <person name="Donnelly M.J."/>
            <person name="Kadowaki T."/>
            <person name="McGarry J.W."/>
            <person name="Darby A.C."/>
            <person name="Makepeace B.L."/>
        </authorList>
    </citation>
    <scope>NUCLEOTIDE SEQUENCE [LARGE SCALE GENOMIC DNA]</scope>
    <source>
        <strain evidence="6">UoL-UT</strain>
    </source>
</reference>
<dbReference type="OrthoDB" id="27234at2759"/>
<keyword evidence="2" id="KW-0472">Membrane</keyword>
<sequence>ISDIHLSKYFDPKRKPDFFKFCTEVVDAIKPSVVLATGDLTDSRTKDPLGSTQYEEEWISYADVLKTSGVTNKTVWLDIRGNHDSFNIFSWDSSNNYYRKYSESGRRTHGHFMYQLKHDTETYSFIGVDACLEPSPKRPFNFLGLLNEPDINSLKNMSTNAERNSNFTFWFGHFPTSSISMPKYGLRQLIKGPYFCGHYHTLVGLINQMYANHVGGALELEVGDWKDSRTYRIASIDNGLFNFNDVTFNKWPVILITNPKASLYSMPRVEPLHRIKTSTHIRALVFSTHPITSVSFKIDDMPWKEMQKSSGELYVHEWNPNDYKTGLHWITVKAIDEDHNEQLMKQQFSIDGSKPEFTFGGRFALRLHIRSFFKTIYFSVIFINVMPLIVLRIFHYYGKGNMLRLRARTNFTNKLIFKLYLLSAMDKFFIPLIGIPLYATFGPWFIGEVIDNHWGICFLWGMIIEGHYLPVGFTYIFGALFIVVLCIPQTFIFACIVHARYQHISKGETKLGFRENFVHFRHCFFLALLFFHMLYAFAYRTAYGFKAFAFGILYTWTVVVYLILWYLTFKLTSEDFAMVISPSRRAHSSRSSRQRDEHSLRPLNERET</sequence>
<dbReference type="STRING" id="299467.A0A443SPW7"/>
<dbReference type="InterPro" id="IPR029052">
    <property type="entry name" value="Metallo-depent_PP-like"/>
</dbReference>
<dbReference type="Gene3D" id="3.60.21.10">
    <property type="match status" value="1"/>
</dbReference>
<dbReference type="Pfam" id="PF24394">
    <property type="entry name" value="TMEM62_C"/>
    <property type="match status" value="1"/>
</dbReference>
<dbReference type="PANTHER" id="PTHR14795:SF0">
    <property type="entry name" value="TRANSMEMBRANE PROTEIN 62"/>
    <property type="match status" value="1"/>
</dbReference>
<dbReference type="PANTHER" id="PTHR14795">
    <property type="entry name" value="HELICASE RELATED"/>
    <property type="match status" value="1"/>
</dbReference>
<feature type="domain" description="TMEM62 Ig-like" evidence="4">
    <location>
        <begin position="249"/>
        <end position="353"/>
    </location>
</feature>
<dbReference type="VEuPathDB" id="VectorBase:LDEU002529"/>
<dbReference type="InterPro" id="IPR004843">
    <property type="entry name" value="Calcineurin-like_PHP"/>
</dbReference>
<name>A0A443SPW7_9ACAR</name>
<dbReference type="EMBL" id="NCKV01000879">
    <property type="protein sequence ID" value="RWS29515.1"/>
    <property type="molecule type" value="Genomic_DNA"/>
</dbReference>
<feature type="domain" description="TMEM62 C-terminal" evidence="5">
    <location>
        <begin position="376"/>
        <end position="503"/>
    </location>
</feature>
<comment type="caution">
    <text evidence="6">The sequence shown here is derived from an EMBL/GenBank/DDBJ whole genome shotgun (WGS) entry which is preliminary data.</text>
</comment>